<gene>
    <name evidence="1" type="ORF">LZZ85_02410</name>
</gene>
<evidence type="ECO:0000313" key="2">
    <source>
        <dbReference type="Proteomes" id="UP001165367"/>
    </source>
</evidence>
<dbReference type="EMBL" id="JAKLTR010000001">
    <property type="protein sequence ID" value="MCG2613107.1"/>
    <property type="molecule type" value="Genomic_DNA"/>
</dbReference>
<protein>
    <submittedName>
        <fullName evidence="1">Uncharacterized protein</fullName>
    </submittedName>
</protein>
<dbReference type="Proteomes" id="UP001165367">
    <property type="component" value="Unassembled WGS sequence"/>
</dbReference>
<name>A0ABS9KLA1_9BACT</name>
<sequence length="78" mass="8859">MTPFFDEAKLSQLKVELSDLDREYVDVDGIKLKPSQCYRIETDPAHVLFNTNCPGQLKDRIQALLQKYLPGDESSASK</sequence>
<reference evidence="1" key="1">
    <citation type="submission" date="2022-01" db="EMBL/GenBank/DDBJ databases">
        <authorList>
            <person name="Jo J.-H."/>
            <person name="Im W.-T."/>
        </authorList>
    </citation>
    <scope>NUCLEOTIDE SEQUENCE</scope>
    <source>
        <strain evidence="1">NA20</strain>
    </source>
</reference>
<evidence type="ECO:0000313" key="1">
    <source>
        <dbReference type="EMBL" id="MCG2613107.1"/>
    </source>
</evidence>
<comment type="caution">
    <text evidence="1">The sequence shown here is derived from an EMBL/GenBank/DDBJ whole genome shotgun (WGS) entry which is preliminary data.</text>
</comment>
<dbReference type="RefSeq" id="WP_237868332.1">
    <property type="nucleotide sequence ID" value="NZ_JAKLTR010000001.1"/>
</dbReference>
<accession>A0ABS9KLA1</accession>
<proteinExistence type="predicted"/>
<organism evidence="1 2">
    <name type="scientific">Terrimonas ginsenosidimutans</name>
    <dbReference type="NCBI Taxonomy" id="2908004"/>
    <lineage>
        <taxon>Bacteria</taxon>
        <taxon>Pseudomonadati</taxon>
        <taxon>Bacteroidota</taxon>
        <taxon>Chitinophagia</taxon>
        <taxon>Chitinophagales</taxon>
        <taxon>Chitinophagaceae</taxon>
        <taxon>Terrimonas</taxon>
    </lineage>
</organism>
<keyword evidence="2" id="KW-1185">Reference proteome</keyword>